<proteinExistence type="predicted"/>
<protein>
    <recommendedName>
        <fullName evidence="4">Nucleotidyltransferase</fullName>
    </recommendedName>
</protein>
<comment type="caution">
    <text evidence="2">The sequence shown here is derived from an EMBL/GenBank/DDBJ whole genome shotgun (WGS) entry which is preliminary data.</text>
</comment>
<dbReference type="Proteomes" id="UP001355056">
    <property type="component" value="Unassembled WGS sequence"/>
</dbReference>
<gene>
    <name evidence="2" type="ORF">SNE34_12865</name>
</gene>
<organism evidence="2 3">
    <name type="scientific">Novilysobacter erysipheiresistens</name>
    <dbReference type="NCBI Taxonomy" id="1749332"/>
    <lineage>
        <taxon>Bacteria</taxon>
        <taxon>Pseudomonadati</taxon>
        <taxon>Pseudomonadota</taxon>
        <taxon>Gammaproteobacteria</taxon>
        <taxon>Lysobacterales</taxon>
        <taxon>Lysobacteraceae</taxon>
        <taxon>Novilysobacter</taxon>
    </lineage>
</organism>
<name>A0ABU7Z142_9GAMM</name>
<dbReference type="EMBL" id="JAXGFP010000007">
    <property type="protein sequence ID" value="MEG3184897.1"/>
    <property type="molecule type" value="Genomic_DNA"/>
</dbReference>
<reference evidence="2 3" key="1">
    <citation type="journal article" date="2016" name="Int. J. Syst. Evol. Microbiol.">
        <title>Lysobacter erysipheiresistens sp. nov., an antagonist of powdery mildew, isolated from tobacco-cultivated soil.</title>
        <authorList>
            <person name="Xie B."/>
            <person name="Li T."/>
            <person name="Lin X."/>
            <person name="Wang C.J."/>
            <person name="Chen Y.J."/>
            <person name="Liu W.J."/>
            <person name="Zhao Z.W."/>
        </authorList>
    </citation>
    <scope>NUCLEOTIDE SEQUENCE [LARGE SCALE GENOMIC DNA]</scope>
    <source>
        <strain evidence="2 3">RS-LYSO-3</strain>
    </source>
</reference>
<sequence length="233" mass="26280">MPRHKSSTRSQSRSHPQDGSSPSRHSQHAQTRLRERRHRLAHEAARLIAEGGLRDYHQAKLKAAQRLGILDDASLPRNREIEDALREYQRLFQPDSIDALRSRREAALRALEFFQPFDPRLVGPVLEGTADAHSPVALQVYSDDADAVARFLEQHGIPAEAGGRRLRLDRERSGDFPVWLFGAEGLAFDITVLPRMQLRQAPLSMIDEKPMARASAAQLRQLLADEEIDGYEG</sequence>
<keyword evidence="3" id="KW-1185">Reference proteome</keyword>
<evidence type="ECO:0008006" key="4">
    <source>
        <dbReference type="Google" id="ProtNLM"/>
    </source>
</evidence>
<accession>A0ABU7Z142</accession>
<dbReference type="RefSeq" id="WP_332617861.1">
    <property type="nucleotide sequence ID" value="NZ_JAXGFP010000007.1"/>
</dbReference>
<evidence type="ECO:0000256" key="1">
    <source>
        <dbReference type="SAM" id="MobiDB-lite"/>
    </source>
</evidence>
<feature type="compositionally biased region" description="Polar residues" evidence="1">
    <location>
        <begin position="8"/>
        <end position="30"/>
    </location>
</feature>
<evidence type="ECO:0000313" key="2">
    <source>
        <dbReference type="EMBL" id="MEG3184897.1"/>
    </source>
</evidence>
<evidence type="ECO:0000313" key="3">
    <source>
        <dbReference type="Proteomes" id="UP001355056"/>
    </source>
</evidence>
<feature type="region of interest" description="Disordered" evidence="1">
    <location>
        <begin position="1"/>
        <end position="38"/>
    </location>
</feature>